<dbReference type="EMBL" id="JABFTP020000185">
    <property type="protein sequence ID" value="KAL3288237.1"/>
    <property type="molecule type" value="Genomic_DNA"/>
</dbReference>
<reference evidence="1 2" key="1">
    <citation type="journal article" date="2021" name="BMC Biol.">
        <title>Horizontally acquired antibacterial genes associated with adaptive radiation of ladybird beetles.</title>
        <authorList>
            <person name="Li H.S."/>
            <person name="Tang X.F."/>
            <person name="Huang Y.H."/>
            <person name="Xu Z.Y."/>
            <person name="Chen M.L."/>
            <person name="Du X.Y."/>
            <person name="Qiu B.Y."/>
            <person name="Chen P.T."/>
            <person name="Zhang W."/>
            <person name="Slipinski A."/>
            <person name="Escalona H.E."/>
            <person name="Waterhouse R.M."/>
            <person name="Zwick A."/>
            <person name="Pang H."/>
        </authorList>
    </citation>
    <scope>NUCLEOTIDE SEQUENCE [LARGE SCALE GENOMIC DNA]</scope>
    <source>
        <strain evidence="1">SYSU2018</strain>
    </source>
</reference>
<evidence type="ECO:0000313" key="1">
    <source>
        <dbReference type="EMBL" id="KAL3288237.1"/>
    </source>
</evidence>
<name>A0ABD2PC20_9CUCU</name>
<proteinExistence type="predicted"/>
<dbReference type="AlphaFoldDB" id="A0ABD2PC20"/>
<protein>
    <submittedName>
        <fullName evidence="1">Uncharacterized protein</fullName>
    </submittedName>
</protein>
<accession>A0ABD2PC20</accession>
<organism evidence="1 2">
    <name type="scientific">Cryptolaemus montrouzieri</name>
    <dbReference type="NCBI Taxonomy" id="559131"/>
    <lineage>
        <taxon>Eukaryota</taxon>
        <taxon>Metazoa</taxon>
        <taxon>Ecdysozoa</taxon>
        <taxon>Arthropoda</taxon>
        <taxon>Hexapoda</taxon>
        <taxon>Insecta</taxon>
        <taxon>Pterygota</taxon>
        <taxon>Neoptera</taxon>
        <taxon>Endopterygota</taxon>
        <taxon>Coleoptera</taxon>
        <taxon>Polyphaga</taxon>
        <taxon>Cucujiformia</taxon>
        <taxon>Coccinelloidea</taxon>
        <taxon>Coccinellidae</taxon>
        <taxon>Scymninae</taxon>
        <taxon>Scymnini</taxon>
        <taxon>Cryptolaemus</taxon>
    </lineage>
</organism>
<comment type="caution">
    <text evidence="1">The sequence shown here is derived from an EMBL/GenBank/DDBJ whole genome shotgun (WGS) entry which is preliminary data.</text>
</comment>
<evidence type="ECO:0000313" key="2">
    <source>
        <dbReference type="Proteomes" id="UP001516400"/>
    </source>
</evidence>
<gene>
    <name evidence="1" type="ORF">HHI36_002686</name>
</gene>
<dbReference type="Proteomes" id="UP001516400">
    <property type="component" value="Unassembled WGS sequence"/>
</dbReference>
<sequence length="111" mass="12971">MLSDWETHSDSRDPDHLETSLETLQHNRFDDFQHQLEAIDPTEETKRTEYEESYNKAVGKIRRFLREAANIPMHLSVQITRMKPSLPVTLPQISRTSTDFLRNGDSNESEL</sequence>
<keyword evidence="2" id="KW-1185">Reference proteome</keyword>